<feature type="domain" description="PpiC" evidence="2">
    <location>
        <begin position="202"/>
        <end position="287"/>
    </location>
</feature>
<accession>A0A2G3DSM9</accession>
<comment type="caution">
    <text evidence="3">The sequence shown here is derived from an EMBL/GenBank/DDBJ whole genome shotgun (WGS) entry which is preliminary data.</text>
</comment>
<name>A0A2G3DSM9_9FIRM</name>
<organism evidence="3 4">
    <name type="scientific">Pseudobutyrivibrio ruminis</name>
    <dbReference type="NCBI Taxonomy" id="46206"/>
    <lineage>
        <taxon>Bacteria</taxon>
        <taxon>Bacillati</taxon>
        <taxon>Bacillota</taxon>
        <taxon>Clostridia</taxon>
        <taxon>Lachnospirales</taxon>
        <taxon>Lachnospiraceae</taxon>
        <taxon>Pseudobutyrivibrio</taxon>
    </lineage>
</organism>
<gene>
    <name evidence="3" type="ORF">CSX01_12590</name>
</gene>
<dbReference type="RefSeq" id="WP_099392652.1">
    <property type="nucleotide sequence ID" value="NZ_PDYF01000045.1"/>
</dbReference>
<feature type="region of interest" description="Disordered" evidence="1">
    <location>
        <begin position="337"/>
        <end position="402"/>
    </location>
</feature>
<reference evidence="3 4" key="2">
    <citation type="submission" date="2017-10" db="EMBL/GenBank/DDBJ databases">
        <authorList>
            <person name="Banno H."/>
            <person name="Chua N.-H."/>
        </authorList>
    </citation>
    <scope>NUCLEOTIDE SEQUENCE [LARGE SCALE GENOMIC DNA]</scope>
    <source>
        <strain evidence="3 4">JK626</strain>
    </source>
</reference>
<evidence type="ECO:0000313" key="4">
    <source>
        <dbReference type="Proteomes" id="UP000225889"/>
    </source>
</evidence>
<dbReference type="GO" id="GO:0003755">
    <property type="term" value="F:peptidyl-prolyl cis-trans isomerase activity"/>
    <property type="evidence" value="ECO:0007669"/>
    <property type="project" value="InterPro"/>
</dbReference>
<dbReference type="AlphaFoldDB" id="A0A2G3DSM9"/>
<protein>
    <recommendedName>
        <fullName evidence="2">PpiC domain-containing protein</fullName>
    </recommendedName>
</protein>
<sequence>MKKAVLKTTCVAALAGTVLLTGCGNKIKDSATLITIKGENTKETITLGYGNFVARYQQSLYEQFYPMMGYDVSTMWSQDMMGGLGYSMEDQTKSGIITDIEQMYVVKQHAADYGIALSDEQNKAIADATAKFMSDNSKDTLEELGATEEYVKRYLEEKTIYKLVETAVEDAEDANITEDDCWMRTFSYVQIDTSGTDPTTGTVKEYTDEELAAFKDQADSIAAASDFDAEVEAQELTSSTYSYLKGEESDEKMDMAIISAAEELEEGDTSDVIEVEGVGYYVIHLTSDHDEDASADKKSSLKTDAFNSLVDTWMSAYEFTVDDDQWAKVTFTDHFKSKPVEQPAEPAEETEAPADDAEATDESTESTEVTEDEDSAEETETTEDTAADSEETPEESTEETAE</sequence>
<evidence type="ECO:0000259" key="2">
    <source>
        <dbReference type="Pfam" id="PF13145"/>
    </source>
</evidence>
<reference evidence="3 4" key="1">
    <citation type="submission" date="2017-10" db="EMBL/GenBank/DDBJ databases">
        <title>Resolving the taxonomy of Roseburia spp., Eubacterium rectale and Agathobacter spp. through phylogenomic analysis.</title>
        <authorList>
            <person name="Sheridan P.O."/>
            <person name="Walker A.W."/>
            <person name="Duncan S.H."/>
            <person name="Scott K.P."/>
            <person name="Toole P.W.O."/>
            <person name="Luis P."/>
            <person name="Flint H.J."/>
        </authorList>
    </citation>
    <scope>NUCLEOTIDE SEQUENCE [LARGE SCALE GENOMIC DNA]</scope>
    <source>
        <strain evidence="3 4">JK626</strain>
    </source>
</reference>
<dbReference type="Pfam" id="PF13145">
    <property type="entry name" value="Rotamase_2"/>
    <property type="match status" value="1"/>
</dbReference>
<dbReference type="InterPro" id="IPR000297">
    <property type="entry name" value="PPIase_PpiC"/>
</dbReference>
<evidence type="ECO:0000313" key="3">
    <source>
        <dbReference type="EMBL" id="PHU33971.1"/>
    </source>
</evidence>
<dbReference type="EMBL" id="PDYF01000045">
    <property type="protein sequence ID" value="PHU33971.1"/>
    <property type="molecule type" value="Genomic_DNA"/>
</dbReference>
<evidence type="ECO:0000256" key="1">
    <source>
        <dbReference type="SAM" id="MobiDB-lite"/>
    </source>
</evidence>
<proteinExistence type="predicted"/>
<dbReference type="Proteomes" id="UP000225889">
    <property type="component" value="Unassembled WGS sequence"/>
</dbReference>
<dbReference type="PROSITE" id="PS51257">
    <property type="entry name" value="PROKAR_LIPOPROTEIN"/>
    <property type="match status" value="1"/>
</dbReference>
<feature type="compositionally biased region" description="Acidic residues" evidence="1">
    <location>
        <begin position="346"/>
        <end position="402"/>
    </location>
</feature>